<organism evidence="2 3">
    <name type="scientific">Sedimentibacter acidaminivorans</name>
    <dbReference type="NCBI Taxonomy" id="913099"/>
    <lineage>
        <taxon>Bacteria</taxon>
        <taxon>Bacillati</taxon>
        <taxon>Bacillota</taxon>
        <taxon>Tissierellia</taxon>
        <taxon>Sedimentibacter</taxon>
    </lineage>
</organism>
<dbReference type="RefSeq" id="WP_209512285.1">
    <property type="nucleotide sequence ID" value="NZ_JAGGKS010000007.1"/>
</dbReference>
<accession>A0ABS4GFT3</accession>
<keyword evidence="1" id="KW-0472">Membrane</keyword>
<gene>
    <name evidence="2" type="ORF">J2Z76_002418</name>
</gene>
<sequence length="130" mass="15383">MNWFRNFMIGRNGIDQLNMGILIFGMVITFIGDILTSSILMLTTYFIFGICIFRMLSTNISSRKKENYKFLEYWNPTRSWLKIKYNMVRGNKIYKYFKCPNCNKILRAPKGKGKIIVTCQQCKTKFTKET</sequence>
<evidence type="ECO:0000313" key="2">
    <source>
        <dbReference type="EMBL" id="MBP1926549.1"/>
    </source>
</evidence>
<reference evidence="2 3" key="1">
    <citation type="submission" date="2021-03" db="EMBL/GenBank/DDBJ databases">
        <title>Genomic Encyclopedia of Type Strains, Phase IV (KMG-IV): sequencing the most valuable type-strain genomes for metagenomic binning, comparative biology and taxonomic classification.</title>
        <authorList>
            <person name="Goeker M."/>
        </authorList>
    </citation>
    <scope>NUCLEOTIDE SEQUENCE [LARGE SCALE GENOMIC DNA]</scope>
    <source>
        <strain evidence="2 3">DSM 24004</strain>
    </source>
</reference>
<dbReference type="CDD" id="cd20335">
    <property type="entry name" value="BRcat_RBR"/>
    <property type="match status" value="1"/>
</dbReference>
<comment type="caution">
    <text evidence="2">The sequence shown here is derived from an EMBL/GenBank/DDBJ whole genome shotgun (WGS) entry which is preliminary data.</text>
</comment>
<dbReference type="EMBL" id="JAGGKS010000007">
    <property type="protein sequence ID" value="MBP1926549.1"/>
    <property type="molecule type" value="Genomic_DNA"/>
</dbReference>
<evidence type="ECO:0000256" key="1">
    <source>
        <dbReference type="SAM" id="Phobius"/>
    </source>
</evidence>
<feature type="transmembrane region" description="Helical" evidence="1">
    <location>
        <begin position="12"/>
        <end position="32"/>
    </location>
</feature>
<keyword evidence="1" id="KW-1133">Transmembrane helix</keyword>
<name>A0ABS4GFT3_9FIRM</name>
<keyword evidence="1" id="KW-0812">Transmembrane</keyword>
<protein>
    <submittedName>
        <fullName evidence="2">Paraquat-inducible protein A</fullName>
    </submittedName>
</protein>
<keyword evidence="3" id="KW-1185">Reference proteome</keyword>
<evidence type="ECO:0000313" key="3">
    <source>
        <dbReference type="Proteomes" id="UP001519342"/>
    </source>
</evidence>
<proteinExistence type="predicted"/>
<dbReference type="Proteomes" id="UP001519342">
    <property type="component" value="Unassembled WGS sequence"/>
</dbReference>